<sequence>MPICRRNGIPRCFRHHRIALFSNGRIGFLGTIEELADKIGGGAFKIDVEADGIDFPELGTSAEGVKSIVAGRQGHCLVEAERDVRPELARFVVDAGGSLKNLDLRRARLDQAYNRYFREVVHDT</sequence>
<name>A0A4R2BG02_9HYPH</name>
<reference evidence="1 2" key="1">
    <citation type="submission" date="2019-03" db="EMBL/GenBank/DDBJ databases">
        <title>Genomic Encyclopedia of Type Strains, Phase IV (KMG-V): Genome sequencing to study the core and pangenomes of soil and plant-associated prokaryotes.</title>
        <authorList>
            <person name="Whitman W."/>
        </authorList>
    </citation>
    <scope>NUCLEOTIDE SEQUENCE [LARGE SCALE GENOMIC DNA]</scope>
    <source>
        <strain evidence="1 2">23C40</strain>
    </source>
</reference>
<comment type="caution">
    <text evidence="1">The sequence shown here is derived from an EMBL/GenBank/DDBJ whole genome shotgun (WGS) entry which is preliminary data.</text>
</comment>
<dbReference type="AlphaFoldDB" id="A0A4R2BG02"/>
<accession>A0A4R2BG02</accession>
<evidence type="ECO:0000313" key="2">
    <source>
        <dbReference type="Proteomes" id="UP000295043"/>
    </source>
</evidence>
<protein>
    <submittedName>
        <fullName evidence="1">Uncharacterized protein</fullName>
    </submittedName>
</protein>
<dbReference type="EMBL" id="SLVU01000019">
    <property type="protein sequence ID" value="TCN25242.1"/>
    <property type="molecule type" value="Genomic_DNA"/>
</dbReference>
<dbReference type="Proteomes" id="UP000295043">
    <property type="component" value="Unassembled WGS sequence"/>
</dbReference>
<gene>
    <name evidence="1" type="ORF">EV184_11912</name>
</gene>
<organism evidence="1 2">
    <name type="scientific">Sinorhizobium americanum</name>
    <dbReference type="NCBI Taxonomy" id="194963"/>
    <lineage>
        <taxon>Bacteria</taxon>
        <taxon>Pseudomonadati</taxon>
        <taxon>Pseudomonadota</taxon>
        <taxon>Alphaproteobacteria</taxon>
        <taxon>Hyphomicrobiales</taxon>
        <taxon>Rhizobiaceae</taxon>
        <taxon>Sinorhizobium/Ensifer group</taxon>
        <taxon>Sinorhizobium</taxon>
    </lineage>
</organism>
<evidence type="ECO:0000313" key="1">
    <source>
        <dbReference type="EMBL" id="TCN25242.1"/>
    </source>
</evidence>
<proteinExistence type="predicted"/>